<dbReference type="Proteomes" id="UP000623467">
    <property type="component" value="Unassembled WGS sequence"/>
</dbReference>
<dbReference type="Pfam" id="PF00135">
    <property type="entry name" value="COesterase"/>
    <property type="match status" value="1"/>
</dbReference>
<dbReference type="OrthoDB" id="408631at2759"/>
<keyword evidence="4" id="KW-1185">Reference proteome</keyword>
<keyword evidence="3" id="KW-0378">Hydrolase</keyword>
<dbReference type="PANTHER" id="PTHR11559">
    <property type="entry name" value="CARBOXYLESTERASE"/>
    <property type="match status" value="1"/>
</dbReference>
<evidence type="ECO:0000259" key="2">
    <source>
        <dbReference type="Pfam" id="PF00135"/>
    </source>
</evidence>
<proteinExistence type="predicted"/>
<dbReference type="GO" id="GO:0016787">
    <property type="term" value="F:hydrolase activity"/>
    <property type="evidence" value="ECO:0007669"/>
    <property type="project" value="UniProtKB-KW"/>
</dbReference>
<feature type="chain" id="PRO_5034662095" evidence="1">
    <location>
        <begin position="19"/>
        <end position="454"/>
    </location>
</feature>
<name>A0A8H7D9B3_9AGAR</name>
<reference evidence="3" key="1">
    <citation type="submission" date="2020-05" db="EMBL/GenBank/DDBJ databases">
        <title>Mycena genomes resolve the evolution of fungal bioluminescence.</title>
        <authorList>
            <person name="Tsai I.J."/>
        </authorList>
    </citation>
    <scope>NUCLEOTIDE SEQUENCE</scope>
    <source>
        <strain evidence="3">160909Yilan</strain>
    </source>
</reference>
<dbReference type="Gene3D" id="3.40.50.1820">
    <property type="entry name" value="alpha/beta hydrolase"/>
    <property type="match status" value="2"/>
</dbReference>
<protein>
    <submittedName>
        <fullName evidence="3">Alpha/beta-hydrolase</fullName>
    </submittedName>
</protein>
<evidence type="ECO:0000313" key="3">
    <source>
        <dbReference type="EMBL" id="KAF7364317.1"/>
    </source>
</evidence>
<gene>
    <name evidence="3" type="ORF">MSAN_01091700</name>
</gene>
<dbReference type="AlphaFoldDB" id="A0A8H7D9B3"/>
<evidence type="ECO:0000256" key="1">
    <source>
        <dbReference type="SAM" id="SignalP"/>
    </source>
</evidence>
<comment type="caution">
    <text evidence="3">The sequence shown here is derived from an EMBL/GenBank/DDBJ whole genome shotgun (WGS) entry which is preliminary data.</text>
</comment>
<sequence>MLTLAVLSLYLLFTSVDASPDGPIINTTFGSYIGASDTANAIDTFFGIRFTSPPARFTPAIPIANPPSGLQSALAFGSDCPQLPGTFISAIAGIPVGPPLRGANQSEDCLFLNVSLFGALRTSAGDKLPILIYIHGGAYSICSGPEWNGTSLVQRSVAMGKPIIFVTINYRLGALGFLGSAQVPPGSLNVGLQDQRTALRFIQDNAESVGGDGSRITISGESAGGASVHMHYLYPDSQRTFRGGISSSGTSLVLNTPAYLWPLALTTYQAPRDILPLWSPFKGLQGSLTQATLDKLLDLYAHPRDNLVLNSSLYNRAAQFTTDYEMLAPERLFLRTVSKGQREQDVWAYEFQQHAPDAPDFLGAFHMSDLYYLDIGFASVPSRTLQSQMQDFYISFTNDLNPGASWPKYTEGTGSGVVMQLLDGDVEPIADTLRLEQTEFLNQVDVMKEFRRFG</sequence>
<dbReference type="InterPro" id="IPR050309">
    <property type="entry name" value="Type-B_Carboxylest/Lipase"/>
</dbReference>
<feature type="signal peptide" evidence="1">
    <location>
        <begin position="1"/>
        <end position="18"/>
    </location>
</feature>
<accession>A0A8H7D9B3</accession>
<dbReference type="EMBL" id="JACAZH010000007">
    <property type="protein sequence ID" value="KAF7364317.1"/>
    <property type="molecule type" value="Genomic_DNA"/>
</dbReference>
<feature type="domain" description="Carboxylesterase type B" evidence="2">
    <location>
        <begin position="23"/>
        <end position="252"/>
    </location>
</feature>
<evidence type="ECO:0000313" key="4">
    <source>
        <dbReference type="Proteomes" id="UP000623467"/>
    </source>
</evidence>
<organism evidence="3 4">
    <name type="scientific">Mycena sanguinolenta</name>
    <dbReference type="NCBI Taxonomy" id="230812"/>
    <lineage>
        <taxon>Eukaryota</taxon>
        <taxon>Fungi</taxon>
        <taxon>Dikarya</taxon>
        <taxon>Basidiomycota</taxon>
        <taxon>Agaricomycotina</taxon>
        <taxon>Agaricomycetes</taxon>
        <taxon>Agaricomycetidae</taxon>
        <taxon>Agaricales</taxon>
        <taxon>Marasmiineae</taxon>
        <taxon>Mycenaceae</taxon>
        <taxon>Mycena</taxon>
    </lineage>
</organism>
<dbReference type="InterPro" id="IPR002018">
    <property type="entry name" value="CarbesteraseB"/>
</dbReference>
<dbReference type="InterPro" id="IPR029058">
    <property type="entry name" value="AB_hydrolase_fold"/>
</dbReference>
<keyword evidence="1" id="KW-0732">Signal</keyword>
<dbReference type="SUPFAM" id="SSF53474">
    <property type="entry name" value="alpha/beta-Hydrolases"/>
    <property type="match status" value="1"/>
</dbReference>